<dbReference type="EMBL" id="WMIB01000007">
    <property type="protein sequence ID" value="MTH53672.1"/>
    <property type="molecule type" value="Genomic_DNA"/>
</dbReference>
<reference evidence="1 2" key="1">
    <citation type="journal article" date="2017" name="Int. J. Syst. Evol. Microbiol.">
        <title>Bacillus mangrovi sp. nov., isolated from a sediment sample from a mangrove forest.</title>
        <authorList>
            <person name="Gupta V."/>
            <person name="Singh P.K."/>
            <person name="Korpole S."/>
            <person name="Tanuku N.R.S."/>
            <person name="Pinnaka A.K."/>
        </authorList>
    </citation>
    <scope>NUCLEOTIDE SEQUENCE [LARGE SCALE GENOMIC DNA]</scope>
    <source>
        <strain evidence="1 2">KCTC 33872</strain>
    </source>
</reference>
<proteinExistence type="predicted"/>
<gene>
    <name evidence="1" type="ORF">GKZ89_09675</name>
</gene>
<comment type="caution">
    <text evidence="1">The sequence shown here is derived from an EMBL/GenBank/DDBJ whole genome shotgun (WGS) entry which is preliminary data.</text>
</comment>
<keyword evidence="2" id="KW-1185">Reference proteome</keyword>
<name>A0A7X2S4W5_9BACI</name>
<keyword evidence="1" id="KW-0238">DNA-binding</keyword>
<dbReference type="SUPFAM" id="SSF47789">
    <property type="entry name" value="C-terminal domain of RNA polymerase alpha subunit"/>
    <property type="match status" value="1"/>
</dbReference>
<organism evidence="1 2">
    <name type="scientific">Metabacillus mangrovi</name>
    <dbReference type="NCBI Taxonomy" id="1491830"/>
    <lineage>
        <taxon>Bacteria</taxon>
        <taxon>Bacillati</taxon>
        <taxon>Bacillota</taxon>
        <taxon>Bacilli</taxon>
        <taxon>Bacillales</taxon>
        <taxon>Bacillaceae</taxon>
        <taxon>Metabacillus</taxon>
    </lineage>
</organism>
<dbReference type="Proteomes" id="UP000434639">
    <property type="component" value="Unassembled WGS sequence"/>
</dbReference>
<sequence>MSETQIPKIGKPAERALQNAGITELHQLSSLKESELEGLHGVGPKAIGILKTAMAEHGISFKQG</sequence>
<dbReference type="Gene3D" id="1.10.150.20">
    <property type="entry name" value="5' to 3' exonuclease, C-terminal subdomain"/>
    <property type="match status" value="1"/>
</dbReference>
<dbReference type="AlphaFoldDB" id="A0A7X2S4W5"/>
<evidence type="ECO:0000313" key="1">
    <source>
        <dbReference type="EMBL" id="MTH53672.1"/>
    </source>
</evidence>
<protein>
    <submittedName>
        <fullName evidence="1">DNA-binding protein</fullName>
    </submittedName>
</protein>
<dbReference type="GO" id="GO:0003677">
    <property type="term" value="F:DNA binding"/>
    <property type="evidence" value="ECO:0007669"/>
    <property type="project" value="UniProtKB-KW"/>
</dbReference>
<dbReference type="RefSeq" id="WP_155112200.1">
    <property type="nucleotide sequence ID" value="NZ_WMIB01000007.1"/>
</dbReference>
<accession>A0A7X2S4W5</accession>
<evidence type="ECO:0000313" key="2">
    <source>
        <dbReference type="Proteomes" id="UP000434639"/>
    </source>
</evidence>